<dbReference type="SFLD" id="SFLDS00029">
    <property type="entry name" value="Radical_SAM"/>
    <property type="match status" value="1"/>
</dbReference>
<dbReference type="PANTHER" id="PTHR11228:SF7">
    <property type="entry name" value="PQQA PEPTIDE CYCLASE"/>
    <property type="match status" value="1"/>
</dbReference>
<evidence type="ECO:0000256" key="1">
    <source>
        <dbReference type="ARBA" id="ARBA00022691"/>
    </source>
</evidence>
<organism evidence="6">
    <name type="scientific">hydrothermal vent metagenome</name>
    <dbReference type="NCBI Taxonomy" id="652676"/>
    <lineage>
        <taxon>unclassified sequences</taxon>
        <taxon>metagenomes</taxon>
        <taxon>ecological metagenomes</taxon>
    </lineage>
</organism>
<protein>
    <recommendedName>
        <fullName evidence="5">Radical SAM core domain-containing protein</fullName>
    </recommendedName>
</protein>
<dbReference type="InterPro" id="IPR050377">
    <property type="entry name" value="Radical_SAM_PqqE_MftC-like"/>
</dbReference>
<evidence type="ECO:0000259" key="5">
    <source>
        <dbReference type="PROSITE" id="PS51918"/>
    </source>
</evidence>
<evidence type="ECO:0000256" key="2">
    <source>
        <dbReference type="ARBA" id="ARBA00022723"/>
    </source>
</evidence>
<dbReference type="CDD" id="cd21109">
    <property type="entry name" value="SPASM"/>
    <property type="match status" value="1"/>
</dbReference>
<proteinExistence type="predicted"/>
<evidence type="ECO:0000256" key="4">
    <source>
        <dbReference type="ARBA" id="ARBA00023014"/>
    </source>
</evidence>
<dbReference type="Gene3D" id="3.20.20.70">
    <property type="entry name" value="Aldolase class I"/>
    <property type="match status" value="1"/>
</dbReference>
<reference evidence="6" key="1">
    <citation type="submission" date="2018-06" db="EMBL/GenBank/DDBJ databases">
        <authorList>
            <person name="Zhirakovskaya E."/>
        </authorList>
    </citation>
    <scope>NUCLEOTIDE SEQUENCE</scope>
</reference>
<dbReference type="InterPro" id="IPR007197">
    <property type="entry name" value="rSAM"/>
</dbReference>
<name>A0A3B0VI32_9ZZZZ</name>
<dbReference type="PANTHER" id="PTHR11228">
    <property type="entry name" value="RADICAL SAM DOMAIN PROTEIN"/>
    <property type="match status" value="1"/>
</dbReference>
<dbReference type="GO" id="GO:0051536">
    <property type="term" value="F:iron-sulfur cluster binding"/>
    <property type="evidence" value="ECO:0007669"/>
    <property type="project" value="UniProtKB-KW"/>
</dbReference>
<dbReference type="AlphaFoldDB" id="A0A3B0VI32"/>
<evidence type="ECO:0000313" key="6">
    <source>
        <dbReference type="EMBL" id="VAW37987.1"/>
    </source>
</evidence>
<keyword evidence="3" id="KW-0408">Iron</keyword>
<dbReference type="InterPro" id="IPR013785">
    <property type="entry name" value="Aldolase_TIM"/>
</dbReference>
<dbReference type="Pfam" id="PF04055">
    <property type="entry name" value="Radical_SAM"/>
    <property type="match status" value="1"/>
</dbReference>
<evidence type="ECO:0000256" key="3">
    <source>
        <dbReference type="ARBA" id="ARBA00023004"/>
    </source>
</evidence>
<dbReference type="Pfam" id="PF13186">
    <property type="entry name" value="SPASM"/>
    <property type="match status" value="1"/>
</dbReference>
<dbReference type="SUPFAM" id="SSF102114">
    <property type="entry name" value="Radical SAM enzymes"/>
    <property type="match status" value="1"/>
</dbReference>
<keyword evidence="4" id="KW-0411">Iron-sulfur</keyword>
<dbReference type="InterPro" id="IPR058240">
    <property type="entry name" value="rSAM_sf"/>
</dbReference>
<dbReference type="PROSITE" id="PS51918">
    <property type="entry name" value="RADICAL_SAM"/>
    <property type="match status" value="1"/>
</dbReference>
<keyword evidence="1" id="KW-0949">S-adenosyl-L-methionine</keyword>
<dbReference type="EMBL" id="UOEZ01000063">
    <property type="protein sequence ID" value="VAW37987.1"/>
    <property type="molecule type" value="Genomic_DNA"/>
</dbReference>
<dbReference type="CDD" id="cd01335">
    <property type="entry name" value="Radical_SAM"/>
    <property type="match status" value="1"/>
</dbReference>
<dbReference type="SFLD" id="SFLDG01067">
    <property type="entry name" value="SPASM/twitch_domain_containing"/>
    <property type="match status" value="1"/>
</dbReference>
<accession>A0A3B0VI32</accession>
<dbReference type="InterPro" id="IPR023885">
    <property type="entry name" value="4Fe4S-binding_SPASM_dom"/>
</dbReference>
<sequence>MGSPVIKNTLSGLKNTVLGVSNLIRRSTGETLKPRWVVFVVTERCNSRCTHCSIWKTGEVKQPLTAREIEDTFKDPLFSETSYIQVSGGEPTTRGDLDEVILAIHRAVPKATIQISTNALLPDRALKVVKKALQAGINLYIGISLDGLNEEHDKIRGIKGNFKKADYLLRELVKMKEAYSGKLTISTGIVISDLTLKSVEPVRRYAEELGIELTEAWYNVSSFYGNMGEHKFSSNLTRSIRSQPPSPIKDLWLKELKGESIKFPCFAMNTFCVLKANGDIVPCLNYYNESAGNVREQTPTEVWHCMQMKKIRNTVKDCRGCLNSWGAGWSFESGYYQKLLFYIKHPLTTLRLIQED</sequence>
<keyword evidence="2" id="KW-0479">Metal-binding</keyword>
<gene>
    <name evidence="6" type="ORF">MNBD_DELTA02-401</name>
</gene>
<dbReference type="GO" id="GO:0003824">
    <property type="term" value="F:catalytic activity"/>
    <property type="evidence" value="ECO:0007669"/>
    <property type="project" value="InterPro"/>
</dbReference>
<dbReference type="GO" id="GO:0046872">
    <property type="term" value="F:metal ion binding"/>
    <property type="evidence" value="ECO:0007669"/>
    <property type="project" value="UniProtKB-KW"/>
</dbReference>
<feature type="domain" description="Radical SAM core" evidence="5">
    <location>
        <begin position="31"/>
        <end position="254"/>
    </location>
</feature>